<keyword evidence="2" id="KW-1185">Reference proteome</keyword>
<dbReference type="EMBL" id="CP023445">
    <property type="protein sequence ID" value="ATE58041.1"/>
    <property type="molecule type" value="Genomic_DNA"/>
</dbReference>
<dbReference type="KEGG" id="apre:CNX65_07655"/>
<evidence type="ECO:0000313" key="2">
    <source>
        <dbReference type="Proteomes" id="UP000218505"/>
    </source>
</evidence>
<evidence type="ECO:0000313" key="1">
    <source>
        <dbReference type="EMBL" id="ATE58041.1"/>
    </source>
</evidence>
<accession>A0A290ZGB2</accession>
<proteinExistence type="predicted"/>
<name>A0A290ZGB2_9PSEU</name>
<dbReference type="AlphaFoldDB" id="A0A290ZGB2"/>
<protein>
    <submittedName>
        <fullName evidence="1">Uncharacterized protein</fullName>
    </submittedName>
</protein>
<reference evidence="1" key="1">
    <citation type="submission" date="2017-09" db="EMBL/GenBank/DDBJ databases">
        <title>Complete Genome Sequence of ansamitocin-producing Bacterium Actinosynnema pretiosum X47.</title>
        <authorList>
            <person name="Cao G."/>
            <person name="Zong G."/>
            <person name="Zhong C."/>
            <person name="Fu J."/>
        </authorList>
    </citation>
    <scope>NUCLEOTIDE SEQUENCE [LARGE SCALE GENOMIC DNA]</scope>
    <source>
        <strain evidence="1">X47</strain>
    </source>
</reference>
<sequence length="157" mass="16980">MRHAEQAGVRLRRRSRCRPARPGPVRVEELAAFLRADRAWREDVHRRLVARLDQHLVRAARGAGCGPIALVAEELAGQASVDLGPGVHYRLAKAVHALVPLVGAARLRQSARVLRVLGAYLCGEDLAACPCAEALARDPWQREVARVAPGVLDAAGL</sequence>
<dbReference type="Proteomes" id="UP000218505">
    <property type="component" value="Chromosome"/>
</dbReference>
<organism evidence="1 2">
    <name type="scientific">Actinosynnema pretiosum</name>
    <dbReference type="NCBI Taxonomy" id="42197"/>
    <lineage>
        <taxon>Bacteria</taxon>
        <taxon>Bacillati</taxon>
        <taxon>Actinomycetota</taxon>
        <taxon>Actinomycetes</taxon>
        <taxon>Pseudonocardiales</taxon>
        <taxon>Pseudonocardiaceae</taxon>
        <taxon>Actinosynnema</taxon>
    </lineage>
</organism>
<gene>
    <name evidence="1" type="ORF">CNX65_07655</name>
</gene>